<reference evidence="2 3" key="1">
    <citation type="journal article" date="2019" name="Sci. Rep.">
        <title>Differences in resource use lead to coexistence of seed-transmitted microbial populations.</title>
        <authorList>
            <person name="Torres-Cortes G."/>
            <person name="Garcia B.J."/>
            <person name="Compant S."/>
            <person name="Rezki S."/>
            <person name="Jones P."/>
            <person name="Preveaux A."/>
            <person name="Briand M."/>
            <person name="Roulet A."/>
            <person name="Bouchez O."/>
            <person name="Jacobson D."/>
            <person name="Barret M."/>
        </authorList>
    </citation>
    <scope>NUCLEOTIDE SEQUENCE [LARGE SCALE GENOMIC DNA]</scope>
    <source>
        <strain evidence="2 3">CFBP13511</strain>
    </source>
</reference>
<dbReference type="AlphaFoldDB" id="A0A4U3FNI8"/>
<dbReference type="SMART" id="SM00507">
    <property type="entry name" value="HNHc"/>
    <property type="match status" value="1"/>
</dbReference>
<comment type="caution">
    <text evidence="2">The sequence shown here is derived from an EMBL/GenBank/DDBJ whole genome shotgun (WGS) entry which is preliminary data.</text>
</comment>
<dbReference type="EMBL" id="QGAC01000001">
    <property type="protein sequence ID" value="TKJ94805.1"/>
    <property type="molecule type" value="Genomic_DNA"/>
</dbReference>
<dbReference type="InterPro" id="IPR010373">
    <property type="entry name" value="DUF968"/>
</dbReference>
<evidence type="ECO:0000259" key="1">
    <source>
        <dbReference type="SMART" id="SM00507"/>
    </source>
</evidence>
<feature type="domain" description="HNH nuclease" evidence="1">
    <location>
        <begin position="248"/>
        <end position="297"/>
    </location>
</feature>
<accession>A0A4U3FNI8</accession>
<dbReference type="Gene3D" id="3.30.40.190">
    <property type="match status" value="1"/>
</dbReference>
<proteinExistence type="predicted"/>
<dbReference type="RefSeq" id="WP_062748921.1">
    <property type="nucleotide sequence ID" value="NZ_QGAC01000001.1"/>
</dbReference>
<organism evidence="2 3">
    <name type="scientific">Erwinia persicina</name>
    <dbReference type="NCBI Taxonomy" id="55211"/>
    <lineage>
        <taxon>Bacteria</taxon>
        <taxon>Pseudomonadati</taxon>
        <taxon>Pseudomonadota</taxon>
        <taxon>Gammaproteobacteria</taxon>
        <taxon>Enterobacterales</taxon>
        <taxon>Erwiniaceae</taxon>
        <taxon>Erwinia</taxon>
    </lineage>
</organism>
<evidence type="ECO:0000313" key="3">
    <source>
        <dbReference type="Proteomes" id="UP000306393"/>
    </source>
</evidence>
<dbReference type="Proteomes" id="UP000306393">
    <property type="component" value="Unassembled WGS sequence"/>
</dbReference>
<protein>
    <submittedName>
        <fullName evidence="2">DUF968 domain-containing protein</fullName>
    </submittedName>
</protein>
<sequence>MRALLKPCIQPDLGIVLLRPGSELMSLFRSRRVLICTEPHYMHSLPSGQLAEAEQPLLDHPGMLTFFTHERVIRAAGGINVLEEHLMRVAGGCQWSGDWHSSDHTTLRTGNGAVRLCYHCDNKLREVEPSPPMLNLAARNTALWVIDRACSAFMLPEAHQLTLPELCWWAATKSVTDLMPENAARQVLKLPEEQPLAGTLKESRIKPEPSAVRILEEQAKQVLEMAIDPETPETFLLRPKRRRWSNEKYTQWVKQQPCLCCGKQADDPHHLIGYGQGGMGTKAHDLFVLPLCRAHHDELHADARAFEAKYGTQPELIIRTLDRALSLGVIATGKKNSGDKNA</sequence>
<gene>
    <name evidence="2" type="ORF">EpCFBP13511_00110</name>
</gene>
<evidence type="ECO:0000313" key="2">
    <source>
        <dbReference type="EMBL" id="TKJ94805.1"/>
    </source>
</evidence>
<dbReference type="InterPro" id="IPR003615">
    <property type="entry name" value="HNH_nuc"/>
</dbReference>
<dbReference type="Pfam" id="PF06147">
    <property type="entry name" value="DUF968"/>
    <property type="match status" value="1"/>
</dbReference>
<dbReference type="OrthoDB" id="6700725at2"/>
<dbReference type="STRING" id="1219360.GCA_001571305_04174"/>
<name>A0A4U3FNI8_9GAMM</name>